<organism evidence="1 2">
    <name type="scientific">Stegodyphus mimosarum</name>
    <name type="common">African social velvet spider</name>
    <dbReference type="NCBI Taxonomy" id="407821"/>
    <lineage>
        <taxon>Eukaryota</taxon>
        <taxon>Metazoa</taxon>
        <taxon>Ecdysozoa</taxon>
        <taxon>Arthropoda</taxon>
        <taxon>Chelicerata</taxon>
        <taxon>Arachnida</taxon>
        <taxon>Araneae</taxon>
        <taxon>Araneomorphae</taxon>
        <taxon>Entelegynae</taxon>
        <taxon>Eresoidea</taxon>
        <taxon>Eresidae</taxon>
        <taxon>Stegodyphus</taxon>
    </lineage>
</organism>
<name>A0A087TYJ9_STEMI</name>
<dbReference type="STRING" id="407821.A0A087TYJ9"/>
<dbReference type="OrthoDB" id="201621at2759"/>
<keyword evidence="2" id="KW-1185">Reference proteome</keyword>
<accession>A0A087TYJ9</accession>
<reference evidence="1 2" key="1">
    <citation type="submission" date="2013-11" db="EMBL/GenBank/DDBJ databases">
        <title>Genome sequencing of Stegodyphus mimosarum.</title>
        <authorList>
            <person name="Bechsgaard J."/>
        </authorList>
    </citation>
    <scope>NUCLEOTIDE SEQUENCE [LARGE SCALE GENOMIC DNA]</scope>
</reference>
<evidence type="ECO:0000313" key="2">
    <source>
        <dbReference type="Proteomes" id="UP000054359"/>
    </source>
</evidence>
<feature type="non-terminal residue" evidence="1">
    <location>
        <position position="74"/>
    </location>
</feature>
<dbReference type="Gene3D" id="3.30.390.50">
    <property type="entry name" value="CO dehydrogenase flavoprotein, C-terminal domain"/>
    <property type="match status" value="1"/>
</dbReference>
<keyword evidence="1" id="KW-0808">Transferase</keyword>
<dbReference type="EMBL" id="KK117335">
    <property type="protein sequence ID" value="KFM70188.1"/>
    <property type="molecule type" value="Genomic_DNA"/>
</dbReference>
<gene>
    <name evidence="1" type="ORF">X975_23503</name>
</gene>
<dbReference type="Proteomes" id="UP000054359">
    <property type="component" value="Unassembled WGS sequence"/>
</dbReference>
<protein>
    <submittedName>
        <fullName evidence="1">Lipoyltransferase 1, mitochondrial</fullName>
    </submittedName>
</protein>
<sequence>MHAVADQYKEYYNVQNENVFHISPNEDTCPGITLIKKDLMSWEWCFGHTPRFTVTKSFPMCLPSPEYDKEKLPS</sequence>
<dbReference type="AlphaFoldDB" id="A0A087TYJ9"/>
<proteinExistence type="predicted"/>
<dbReference type="GO" id="GO:0016740">
    <property type="term" value="F:transferase activity"/>
    <property type="evidence" value="ECO:0007669"/>
    <property type="project" value="UniProtKB-KW"/>
</dbReference>
<evidence type="ECO:0000313" key="1">
    <source>
        <dbReference type="EMBL" id="KFM70188.1"/>
    </source>
</evidence>